<dbReference type="GO" id="GO:0007124">
    <property type="term" value="P:pseudohyphal growth"/>
    <property type="evidence" value="ECO:0007669"/>
    <property type="project" value="TreeGrafter"/>
</dbReference>
<dbReference type="FunCoup" id="G3ANB2">
    <property type="interactions" value="183"/>
</dbReference>
<evidence type="ECO:0000313" key="4">
    <source>
        <dbReference type="EMBL" id="EGW32495.1"/>
    </source>
</evidence>
<feature type="compositionally biased region" description="Basic and acidic residues" evidence="2">
    <location>
        <begin position="980"/>
        <end position="1002"/>
    </location>
</feature>
<feature type="region of interest" description="Disordered" evidence="2">
    <location>
        <begin position="649"/>
        <end position="1035"/>
    </location>
</feature>
<dbReference type="OrthoDB" id="5588096at2759"/>
<feature type="compositionally biased region" description="Basic and acidic residues" evidence="2">
    <location>
        <begin position="710"/>
        <end position="734"/>
    </location>
</feature>
<dbReference type="RefSeq" id="XP_007375771.1">
    <property type="nucleotide sequence ID" value="XM_007375709.1"/>
</dbReference>
<feature type="compositionally biased region" description="Polar residues" evidence="2">
    <location>
        <begin position="121"/>
        <end position="146"/>
    </location>
</feature>
<feature type="region of interest" description="Disordered" evidence="2">
    <location>
        <begin position="380"/>
        <end position="400"/>
    </location>
</feature>
<accession>G3ANB2</accession>
<gene>
    <name evidence="4" type="ORF">SPAPADRAFT_51046</name>
</gene>
<dbReference type="PANTHER" id="PTHR21601:SF0">
    <property type="entry name" value="PROTEIN SPA2-RELATED"/>
    <property type="match status" value="1"/>
</dbReference>
<feature type="compositionally biased region" description="Basic and acidic residues" evidence="2">
    <location>
        <begin position="1025"/>
        <end position="1035"/>
    </location>
</feature>
<dbReference type="Pfam" id="PF12205">
    <property type="entry name" value="GIT1_C"/>
    <property type="match status" value="1"/>
</dbReference>
<dbReference type="HOGENOM" id="CLU_002012_0_0_1"/>
<dbReference type="Gene3D" id="1.20.120.330">
    <property type="entry name" value="Nucleotidyltransferases domain 2"/>
    <property type="match status" value="1"/>
</dbReference>
<dbReference type="InterPro" id="IPR013724">
    <property type="entry name" value="GIT_SHD"/>
</dbReference>
<dbReference type="InterPro" id="IPR022018">
    <property type="entry name" value="GIT1_C"/>
</dbReference>
<dbReference type="GO" id="GO:0043332">
    <property type="term" value="C:mating projection tip"/>
    <property type="evidence" value="ECO:0007669"/>
    <property type="project" value="TreeGrafter"/>
</dbReference>
<dbReference type="GO" id="GO:1902716">
    <property type="term" value="C:cell cortex of growing cell tip"/>
    <property type="evidence" value="ECO:0007669"/>
    <property type="project" value="TreeGrafter"/>
</dbReference>
<dbReference type="STRING" id="619300.G3ANB2"/>
<proteinExistence type="predicted"/>
<evidence type="ECO:0000256" key="2">
    <source>
        <dbReference type="SAM" id="MobiDB-lite"/>
    </source>
</evidence>
<keyword evidence="1" id="KW-0677">Repeat</keyword>
<dbReference type="Pfam" id="PF08518">
    <property type="entry name" value="GIT_SHD"/>
    <property type="match status" value="2"/>
</dbReference>
<dbReference type="InParanoid" id="G3ANB2"/>
<dbReference type="GO" id="GO:0005826">
    <property type="term" value="C:actomyosin contractile ring"/>
    <property type="evidence" value="ECO:0007669"/>
    <property type="project" value="TreeGrafter"/>
</dbReference>
<dbReference type="Proteomes" id="UP000000709">
    <property type="component" value="Unassembled WGS sequence"/>
</dbReference>
<feature type="compositionally biased region" description="Polar residues" evidence="2">
    <location>
        <begin position="944"/>
        <end position="963"/>
    </location>
</feature>
<feature type="region of interest" description="Disordered" evidence="2">
    <location>
        <begin position="308"/>
        <end position="333"/>
    </location>
</feature>
<feature type="compositionally biased region" description="Basic and acidic residues" evidence="2">
    <location>
        <begin position="255"/>
        <end position="281"/>
    </location>
</feature>
<feature type="compositionally biased region" description="Basic and acidic residues" evidence="2">
    <location>
        <begin position="678"/>
        <end position="702"/>
    </location>
</feature>
<dbReference type="KEGG" id="spaa:SPAPADRAFT_51046"/>
<feature type="domain" description="GIT Spa2 homology (SHD)" evidence="3">
    <location>
        <begin position="87"/>
        <end position="117"/>
    </location>
</feature>
<dbReference type="AlphaFoldDB" id="G3ANB2"/>
<feature type="compositionally biased region" description="Basic and acidic residues" evidence="2">
    <location>
        <begin position="933"/>
        <end position="942"/>
    </location>
</feature>
<dbReference type="eggNOG" id="ENOG502QS1N">
    <property type="taxonomic scope" value="Eukaryota"/>
</dbReference>
<feature type="region of interest" description="Disordered" evidence="2">
    <location>
        <begin position="601"/>
        <end position="624"/>
    </location>
</feature>
<name>G3ANB2_SPAPN</name>
<evidence type="ECO:0000313" key="5">
    <source>
        <dbReference type="Proteomes" id="UP000000709"/>
    </source>
</evidence>
<dbReference type="EMBL" id="GL996502">
    <property type="protein sequence ID" value="EGW32495.1"/>
    <property type="molecule type" value="Genomic_DNA"/>
</dbReference>
<dbReference type="OMA" id="HRMNILC"/>
<evidence type="ECO:0000256" key="1">
    <source>
        <dbReference type="ARBA" id="ARBA00022737"/>
    </source>
</evidence>
<dbReference type="SMART" id="SM00555">
    <property type="entry name" value="GIT"/>
    <property type="match status" value="2"/>
</dbReference>
<dbReference type="GO" id="GO:0036267">
    <property type="term" value="P:invasive filamentous growth"/>
    <property type="evidence" value="ECO:0007669"/>
    <property type="project" value="TreeGrafter"/>
</dbReference>
<feature type="domain" description="GIT Spa2 homology (SHD)" evidence="3">
    <location>
        <begin position="37"/>
        <end position="67"/>
    </location>
</feature>
<dbReference type="InterPro" id="IPR039892">
    <property type="entry name" value="Spa2/Sph1"/>
</dbReference>
<dbReference type="GO" id="GO:0005934">
    <property type="term" value="C:cellular bud tip"/>
    <property type="evidence" value="ECO:0007669"/>
    <property type="project" value="TreeGrafter"/>
</dbReference>
<evidence type="ECO:0000259" key="3">
    <source>
        <dbReference type="SMART" id="SM00555"/>
    </source>
</evidence>
<sequence>MSDRDLAHHYKVLKQFLDISDDQTSRSRAHSSRAERAREKLLKLSYTQFKELSTDVYDELKRRIDESKGEPDYLLPKNTFHPKRNQARQKLASLPQNRFKDLVSDISYELERRDLHKERNGSTTSSSFHQHTRSNSTNLLQKQSSHPQPPYHPDSYYPNEDHYHHHPVNNKSISSSSTHRDTVEEQPIEEEEEEPKQLQLPGLIHSETSHSLQATKVVPTKANLEWSSDEEEEEHEQVQEESHRYSFEKNSQSSEHLEKSFEAVPQEQHKEQTVEEPKEVVPVEENVHKVDSAELLQLQSRLEDIQQQLSQSHKEKEELQNQLESVRGDHDYSVTQNKSLSEELENIGQEKQAWSSKISDLEQELEKVKSANASLRLENQSIKNQPHGNSNGSSSPQKKSINRDIDLFLEKLENLDINKANSPTSSISSAATITPLATDLRNQVKLWQRRYEELRSSNIAKEIKKSSINKPELKPYVSPQGLISIRLVSDVYALIDSFFIYINQPNFDSDILFEKISKISIVINEIANQGECNHLNTNEHSMLLREAVTHALTATRYHATYKNLLPKFVVEKAINELVFLVCDLIAVCKLNENSANMRILEPQSGEKAKTHQKQSSLNEDFGVRPLRMANKLKQSRSPTHETATLVSDALPVANKNSQPSPFVEAEQTMNEAESSPFLEKKKSLSPERIRLPEKKEPERASTEEESSPFLEKKKSLSPERVRLPEKNTTPERQIKNGSSSLNSPLRSVNKLASKFENTKTTPTSSPQQSLPYSKDRSTPSPSNGVRELAQRLTTSAEGVEKNETPSRTPKKSILDKVRQFEISPQLQRRTESPPRETSESNGSTSYTGNDTSREVVNNEPIAKKAEEVPRSVSGGSRGLLQSLRARVNDADKVSTDGEGDAGAINKSDTTTSDNELDNTSTAETTPSEETDEHESHDDDYEKSPNVSTVVPENKSLPVSQETLPASEPEEEEVNVPVAVSKRDVSFGEPRGDFKAKEMEKKPSKSVTIQEPEQDSEDEDEDDAEMEKARQRQEARKSMAAAHFNIDLFDIDDPDNTLTQVLLYLEHQTVEVINTIQSLLVAIKKPEVTRGELRIKSSAITKVITQMTEATRTSMNQTRNYALKEHGSWVVQSLEDCTHRMLVLCKPREDKSDSQFGDKNFKQRLAGISFDIAKCIKELVKSVEEASLKEDIAQLETRLSHIDDLN</sequence>
<dbReference type="GO" id="GO:0000131">
    <property type="term" value="C:incipient cellular bud site"/>
    <property type="evidence" value="ECO:0007669"/>
    <property type="project" value="TreeGrafter"/>
</dbReference>
<reference evidence="4 5" key="1">
    <citation type="journal article" date="2011" name="Proc. Natl. Acad. Sci. U.S.A.">
        <title>Comparative genomics of xylose-fermenting fungi for enhanced biofuel production.</title>
        <authorList>
            <person name="Wohlbach D.J."/>
            <person name="Kuo A."/>
            <person name="Sato T.K."/>
            <person name="Potts K.M."/>
            <person name="Salamov A.A."/>
            <person name="LaButti K.M."/>
            <person name="Sun H."/>
            <person name="Clum A."/>
            <person name="Pangilinan J.L."/>
            <person name="Lindquist E.A."/>
            <person name="Lucas S."/>
            <person name="Lapidus A."/>
            <person name="Jin M."/>
            <person name="Gunawan C."/>
            <person name="Balan V."/>
            <person name="Dale B.E."/>
            <person name="Jeffries T.W."/>
            <person name="Zinkel R."/>
            <person name="Barry K.W."/>
            <person name="Grigoriev I.V."/>
            <person name="Gasch A.P."/>
        </authorList>
    </citation>
    <scope>NUCLEOTIDE SEQUENCE [LARGE SCALE GENOMIC DNA]</scope>
    <source>
        <strain evidence="5">NRRL Y-27907 / 11-Y1</strain>
    </source>
</reference>
<feature type="region of interest" description="Disordered" evidence="2">
    <location>
        <begin position="225"/>
        <end position="281"/>
    </location>
</feature>
<feature type="compositionally biased region" description="Polar residues" evidence="2">
    <location>
        <begin position="380"/>
        <end position="399"/>
    </location>
</feature>
<feature type="compositionally biased region" description="Polar residues" evidence="2">
    <location>
        <begin position="839"/>
        <end position="850"/>
    </location>
</feature>
<feature type="compositionally biased region" description="Basic and acidic residues" evidence="2">
    <location>
        <begin position="886"/>
        <end position="895"/>
    </location>
</feature>
<dbReference type="PANTHER" id="PTHR21601">
    <property type="entry name" value="SPA2 PROTEIN"/>
    <property type="match status" value="1"/>
</dbReference>
<dbReference type="GO" id="GO:0005935">
    <property type="term" value="C:cellular bud neck"/>
    <property type="evidence" value="ECO:0007669"/>
    <property type="project" value="TreeGrafter"/>
</dbReference>
<protein>
    <recommendedName>
        <fullName evidence="3">GIT Spa2 homology (SHD) domain-containing protein</fullName>
    </recommendedName>
</protein>
<feature type="compositionally biased region" description="Polar residues" evidence="2">
    <location>
        <begin position="735"/>
        <end position="746"/>
    </location>
</feature>
<feature type="compositionally biased region" description="Basic and acidic residues" evidence="2">
    <location>
        <begin position="828"/>
        <end position="838"/>
    </location>
</feature>
<keyword evidence="5" id="KW-1185">Reference proteome</keyword>
<feature type="compositionally biased region" description="Acidic residues" evidence="2">
    <location>
        <begin position="184"/>
        <end position="194"/>
    </location>
</feature>
<feature type="region of interest" description="Disordered" evidence="2">
    <location>
        <begin position="114"/>
        <end position="198"/>
    </location>
</feature>
<organism evidence="5">
    <name type="scientific">Spathaspora passalidarum (strain NRRL Y-27907 / 11-Y1)</name>
    <dbReference type="NCBI Taxonomy" id="619300"/>
    <lineage>
        <taxon>Eukaryota</taxon>
        <taxon>Fungi</taxon>
        <taxon>Dikarya</taxon>
        <taxon>Ascomycota</taxon>
        <taxon>Saccharomycotina</taxon>
        <taxon>Pichiomycetes</taxon>
        <taxon>Debaryomycetaceae</taxon>
        <taxon>Spathaspora</taxon>
    </lineage>
</organism>
<dbReference type="GO" id="GO:0007121">
    <property type="term" value="P:bipolar cellular bud site selection"/>
    <property type="evidence" value="ECO:0007669"/>
    <property type="project" value="TreeGrafter"/>
</dbReference>
<feature type="compositionally biased region" description="Low complexity" evidence="2">
    <location>
        <begin position="760"/>
        <end position="769"/>
    </location>
</feature>
<feature type="compositionally biased region" description="Basic and acidic residues" evidence="2">
    <location>
        <begin position="236"/>
        <end position="247"/>
    </location>
</feature>
<dbReference type="GeneID" id="18871507"/>
<dbReference type="GO" id="GO:0005078">
    <property type="term" value="F:MAP-kinase scaffold activity"/>
    <property type="evidence" value="ECO:0007669"/>
    <property type="project" value="TreeGrafter"/>
</dbReference>
<feature type="compositionally biased region" description="Acidic residues" evidence="2">
    <location>
        <begin position="1011"/>
        <end position="1024"/>
    </location>
</feature>